<dbReference type="InterPro" id="IPR001764">
    <property type="entry name" value="Glyco_hydro_3_N"/>
</dbReference>
<evidence type="ECO:0000256" key="1">
    <source>
        <dbReference type="ARBA" id="ARBA00001231"/>
    </source>
</evidence>
<feature type="region of interest" description="Disordered" evidence="6">
    <location>
        <begin position="314"/>
        <end position="336"/>
    </location>
</feature>
<feature type="domain" description="Glycoside hydrolase family 3 N-terminal" evidence="7">
    <location>
        <begin position="198"/>
        <end position="482"/>
    </location>
</feature>
<sequence length="489" mass="48683">MATTVVRARGHVRRSADGRRPRRAHDTTDRKAPVPLRSPHHAHPAAPRTPRAPRTARAARAVSPSPSPAPSPRAVLAAAAVAAPLLLAGCSGTGPGSGDAPGPTSVTGADGAATTTATTAAGSASSPATGTDAAGDPACVADLDTRQRAARTLAVGVTGFDDAAAAVDQGVRHLFIGSGTDMSILNGRGDPSRSLAELERRAGEPLTVSVDEEGGEVQRLAEVAGELPSARRMAATMTPEQVRALMADHGRAIRALGVTVDFAPDIDLDGGADATAGVIGSRAFSPDPATVTAYATAYAQGLLDAGVTPVVKHFPGHGHASGDSHTGSVSTPPLDSIGPDLEPFAALSRMPGVGVMVGHVQVPGLDAATGGGDGVPGADAATGGGDGVRGAETPSSVNPAAYRMLRDGWPGAAPFHGTVYTDDLTGMKAISGTMDGPASVVAALRAGADRPLTTESHDVAAMVDAVVAAVDDGTLRAEDLARAAGADCR</sequence>
<evidence type="ECO:0000256" key="3">
    <source>
        <dbReference type="ARBA" id="ARBA00012663"/>
    </source>
</evidence>
<keyword evidence="5" id="KW-0326">Glycosidase</keyword>
<dbReference type="SUPFAM" id="SSF51445">
    <property type="entry name" value="(Trans)glycosidases"/>
    <property type="match status" value="1"/>
</dbReference>
<dbReference type="InterPro" id="IPR050226">
    <property type="entry name" value="NagZ_Beta-hexosaminidase"/>
</dbReference>
<dbReference type="GO" id="GO:0009254">
    <property type="term" value="P:peptidoglycan turnover"/>
    <property type="evidence" value="ECO:0007669"/>
    <property type="project" value="TreeGrafter"/>
</dbReference>
<dbReference type="InterPro" id="IPR036962">
    <property type="entry name" value="Glyco_hydro_3_N_sf"/>
</dbReference>
<feature type="region of interest" description="Disordered" evidence="6">
    <location>
        <begin position="1"/>
        <end position="72"/>
    </location>
</feature>
<feature type="compositionally biased region" description="Polar residues" evidence="6">
    <location>
        <begin position="323"/>
        <end position="333"/>
    </location>
</feature>
<dbReference type="GO" id="GO:0005975">
    <property type="term" value="P:carbohydrate metabolic process"/>
    <property type="evidence" value="ECO:0007669"/>
    <property type="project" value="InterPro"/>
</dbReference>
<dbReference type="EC" id="3.2.1.52" evidence="3"/>
<proteinExistence type="inferred from homology"/>
<comment type="caution">
    <text evidence="8">The sequence shown here is derived from an EMBL/GenBank/DDBJ whole genome shotgun (WGS) entry which is preliminary data.</text>
</comment>
<feature type="compositionally biased region" description="Low complexity" evidence="6">
    <location>
        <begin position="44"/>
        <end position="64"/>
    </location>
</feature>
<dbReference type="PANTHER" id="PTHR30480:SF13">
    <property type="entry name" value="BETA-HEXOSAMINIDASE"/>
    <property type="match status" value="1"/>
</dbReference>
<dbReference type="Pfam" id="PF00933">
    <property type="entry name" value="Glyco_hydro_3"/>
    <property type="match status" value="1"/>
</dbReference>
<name>A0A3R8PHT6_9CORY</name>
<evidence type="ECO:0000256" key="4">
    <source>
        <dbReference type="ARBA" id="ARBA00022801"/>
    </source>
</evidence>
<comment type="catalytic activity">
    <reaction evidence="1">
        <text>Hydrolysis of terminal non-reducing N-acetyl-D-hexosamine residues in N-acetyl-beta-D-hexosaminides.</text>
        <dbReference type="EC" id="3.2.1.52"/>
    </reaction>
</comment>
<gene>
    <name evidence="8" type="ORF">CXF48_05495</name>
</gene>
<protein>
    <recommendedName>
        <fullName evidence="3">beta-N-acetylhexosaminidase</fullName>
        <ecNumber evidence="3">3.2.1.52</ecNumber>
    </recommendedName>
</protein>
<dbReference type="PANTHER" id="PTHR30480">
    <property type="entry name" value="BETA-HEXOSAMINIDASE-RELATED"/>
    <property type="match status" value="1"/>
</dbReference>
<dbReference type="GO" id="GO:0004563">
    <property type="term" value="F:beta-N-acetylhexosaminidase activity"/>
    <property type="evidence" value="ECO:0007669"/>
    <property type="project" value="UniProtKB-EC"/>
</dbReference>
<dbReference type="Proteomes" id="UP000276526">
    <property type="component" value="Unassembled WGS sequence"/>
</dbReference>
<dbReference type="InterPro" id="IPR017853">
    <property type="entry name" value="GH"/>
</dbReference>
<feature type="region of interest" description="Disordered" evidence="6">
    <location>
        <begin position="371"/>
        <end position="395"/>
    </location>
</feature>
<dbReference type="AlphaFoldDB" id="A0A3R8PHT6"/>
<evidence type="ECO:0000259" key="7">
    <source>
        <dbReference type="Pfam" id="PF00933"/>
    </source>
</evidence>
<comment type="similarity">
    <text evidence="2">Belongs to the glycosyl hydrolase 3 family.</text>
</comment>
<organism evidence="8 9">
    <name type="scientific">Corynebacterium bovis</name>
    <dbReference type="NCBI Taxonomy" id="36808"/>
    <lineage>
        <taxon>Bacteria</taxon>
        <taxon>Bacillati</taxon>
        <taxon>Actinomycetota</taxon>
        <taxon>Actinomycetes</taxon>
        <taxon>Mycobacteriales</taxon>
        <taxon>Corynebacteriaceae</taxon>
        <taxon>Corynebacterium</taxon>
    </lineage>
</organism>
<dbReference type="EMBL" id="PQNK01000007">
    <property type="protein sequence ID" value="RRO86731.1"/>
    <property type="molecule type" value="Genomic_DNA"/>
</dbReference>
<reference evidence="8 9" key="1">
    <citation type="submission" date="2018-01" db="EMBL/GenBank/DDBJ databases">
        <title>Twenty Corynebacterium bovis Genomes.</title>
        <authorList>
            <person name="Gulvik C.A."/>
        </authorList>
    </citation>
    <scope>NUCLEOTIDE SEQUENCE [LARGE SCALE GENOMIC DNA]</scope>
    <source>
        <strain evidence="8 9">F6900</strain>
    </source>
</reference>
<evidence type="ECO:0000256" key="5">
    <source>
        <dbReference type="ARBA" id="ARBA00023295"/>
    </source>
</evidence>
<evidence type="ECO:0000313" key="9">
    <source>
        <dbReference type="Proteomes" id="UP000276526"/>
    </source>
</evidence>
<evidence type="ECO:0000313" key="8">
    <source>
        <dbReference type="EMBL" id="RRO86731.1"/>
    </source>
</evidence>
<keyword evidence="4" id="KW-0378">Hydrolase</keyword>
<accession>A0A3R8PHT6</accession>
<evidence type="ECO:0000256" key="2">
    <source>
        <dbReference type="ARBA" id="ARBA00005336"/>
    </source>
</evidence>
<dbReference type="Gene3D" id="3.20.20.300">
    <property type="entry name" value="Glycoside hydrolase, family 3, N-terminal domain"/>
    <property type="match status" value="1"/>
</dbReference>
<feature type="compositionally biased region" description="Basic and acidic residues" evidence="6">
    <location>
        <begin position="14"/>
        <end position="32"/>
    </location>
</feature>
<evidence type="ECO:0000256" key="6">
    <source>
        <dbReference type="SAM" id="MobiDB-lite"/>
    </source>
</evidence>